<evidence type="ECO:0000256" key="10">
    <source>
        <dbReference type="ARBA" id="ARBA00060827"/>
    </source>
</evidence>
<evidence type="ECO:0000256" key="6">
    <source>
        <dbReference type="ARBA" id="ARBA00022777"/>
    </source>
</evidence>
<proteinExistence type="inferred from homology"/>
<dbReference type="InterPro" id="IPR000719">
    <property type="entry name" value="Prot_kinase_dom"/>
</dbReference>
<organism evidence="12 13">
    <name type="scientific">Oryctes borbonicus</name>
    <dbReference type="NCBI Taxonomy" id="1629725"/>
    <lineage>
        <taxon>Eukaryota</taxon>
        <taxon>Metazoa</taxon>
        <taxon>Ecdysozoa</taxon>
        <taxon>Arthropoda</taxon>
        <taxon>Hexapoda</taxon>
        <taxon>Insecta</taxon>
        <taxon>Pterygota</taxon>
        <taxon>Neoptera</taxon>
        <taxon>Endopterygota</taxon>
        <taxon>Coleoptera</taxon>
        <taxon>Polyphaga</taxon>
        <taxon>Scarabaeiformia</taxon>
        <taxon>Scarabaeidae</taxon>
        <taxon>Dynastinae</taxon>
        <taxon>Oryctes</taxon>
    </lineage>
</organism>
<dbReference type="OrthoDB" id="74764at2759"/>
<dbReference type="PROSITE" id="PS00108">
    <property type="entry name" value="PROTEIN_KINASE_ST"/>
    <property type="match status" value="1"/>
</dbReference>
<comment type="similarity">
    <text evidence="10">Belongs to the protein kinase superfamily. CAMK Ser/Thr protein kinase family. DAP kinase subfamily.</text>
</comment>
<keyword evidence="4" id="KW-0808">Transferase</keyword>
<dbReference type="Gene3D" id="3.30.200.20">
    <property type="entry name" value="Phosphorylase Kinase, domain 1"/>
    <property type="match status" value="1"/>
</dbReference>
<feature type="non-terminal residue" evidence="12">
    <location>
        <position position="1"/>
    </location>
</feature>
<keyword evidence="6 12" id="KW-0418">Kinase</keyword>
<dbReference type="AlphaFoldDB" id="A0A0T6BHN2"/>
<reference evidence="12 13" key="1">
    <citation type="submission" date="2015-09" db="EMBL/GenBank/DDBJ databases">
        <title>Draft genome of the scarab beetle Oryctes borbonicus.</title>
        <authorList>
            <person name="Meyer J.M."/>
            <person name="Markov G.V."/>
            <person name="Baskaran P."/>
            <person name="Herrmann M."/>
            <person name="Sommer R.J."/>
            <person name="Roedelsperger C."/>
        </authorList>
    </citation>
    <scope>NUCLEOTIDE SEQUENCE [LARGE SCALE GENOMIC DNA]</scope>
    <source>
        <strain evidence="12">OB123</strain>
        <tissue evidence="12">Whole animal</tissue>
    </source>
</reference>
<evidence type="ECO:0000256" key="2">
    <source>
        <dbReference type="ARBA" id="ARBA00022527"/>
    </source>
</evidence>
<keyword evidence="13" id="KW-1185">Reference proteome</keyword>
<evidence type="ECO:0000256" key="4">
    <source>
        <dbReference type="ARBA" id="ARBA00022679"/>
    </source>
</evidence>
<dbReference type="PANTHER" id="PTHR24342">
    <property type="entry name" value="SERINE/THREONINE-PROTEIN KINASE 17"/>
    <property type="match status" value="1"/>
</dbReference>
<dbReference type="GO" id="GO:0043065">
    <property type="term" value="P:positive regulation of apoptotic process"/>
    <property type="evidence" value="ECO:0007669"/>
    <property type="project" value="TreeGrafter"/>
</dbReference>
<feature type="domain" description="Protein kinase" evidence="11">
    <location>
        <begin position="1"/>
        <end position="220"/>
    </location>
</feature>
<dbReference type="SMART" id="SM00220">
    <property type="entry name" value="S_TKc"/>
    <property type="match status" value="1"/>
</dbReference>
<comment type="catalytic activity">
    <reaction evidence="9">
        <text>L-seryl-[protein] + ATP = O-phospho-L-seryl-[protein] + ADP + H(+)</text>
        <dbReference type="Rhea" id="RHEA:17989"/>
        <dbReference type="Rhea" id="RHEA-COMP:9863"/>
        <dbReference type="Rhea" id="RHEA-COMP:11604"/>
        <dbReference type="ChEBI" id="CHEBI:15378"/>
        <dbReference type="ChEBI" id="CHEBI:29999"/>
        <dbReference type="ChEBI" id="CHEBI:30616"/>
        <dbReference type="ChEBI" id="CHEBI:83421"/>
        <dbReference type="ChEBI" id="CHEBI:456216"/>
        <dbReference type="EC" id="2.7.11.1"/>
    </reaction>
</comment>
<evidence type="ECO:0000313" key="13">
    <source>
        <dbReference type="Proteomes" id="UP000051574"/>
    </source>
</evidence>
<comment type="caution">
    <text evidence="12">The sequence shown here is derived from an EMBL/GenBank/DDBJ whole genome shotgun (WGS) entry which is preliminary data.</text>
</comment>
<gene>
    <name evidence="12" type="ORF">AMK59_1964</name>
</gene>
<dbReference type="InterPro" id="IPR011009">
    <property type="entry name" value="Kinase-like_dom_sf"/>
</dbReference>
<accession>A0A0T6BHN2</accession>
<evidence type="ECO:0000256" key="7">
    <source>
        <dbReference type="ARBA" id="ARBA00022840"/>
    </source>
</evidence>
<dbReference type="EMBL" id="LJIG01000086">
    <property type="protein sequence ID" value="KRT86854.1"/>
    <property type="molecule type" value="Genomic_DNA"/>
</dbReference>
<dbReference type="Proteomes" id="UP000051574">
    <property type="component" value="Unassembled WGS sequence"/>
</dbReference>
<evidence type="ECO:0000259" key="11">
    <source>
        <dbReference type="PROSITE" id="PS50011"/>
    </source>
</evidence>
<evidence type="ECO:0000256" key="8">
    <source>
        <dbReference type="ARBA" id="ARBA00047899"/>
    </source>
</evidence>
<dbReference type="InterPro" id="IPR008271">
    <property type="entry name" value="Ser/Thr_kinase_AS"/>
</dbReference>
<protein>
    <recommendedName>
        <fullName evidence="1">non-specific serine/threonine protein kinase</fullName>
        <ecNumber evidence="1">2.7.11.1</ecNumber>
    </recommendedName>
</protein>
<evidence type="ECO:0000313" key="12">
    <source>
        <dbReference type="EMBL" id="KRT86854.1"/>
    </source>
</evidence>
<dbReference type="SUPFAM" id="SSF56112">
    <property type="entry name" value="Protein kinase-like (PK-like)"/>
    <property type="match status" value="1"/>
</dbReference>
<feature type="non-terminal residue" evidence="12">
    <location>
        <position position="220"/>
    </location>
</feature>
<keyword evidence="2" id="KW-0723">Serine/threonine-protein kinase</keyword>
<dbReference type="PROSITE" id="PS50011">
    <property type="entry name" value="PROTEIN_KINASE_DOM"/>
    <property type="match status" value="1"/>
</dbReference>
<evidence type="ECO:0000256" key="5">
    <source>
        <dbReference type="ARBA" id="ARBA00022741"/>
    </source>
</evidence>
<dbReference type="GO" id="GO:0005634">
    <property type="term" value="C:nucleus"/>
    <property type="evidence" value="ECO:0007669"/>
    <property type="project" value="TreeGrafter"/>
</dbReference>
<evidence type="ECO:0000256" key="3">
    <source>
        <dbReference type="ARBA" id="ARBA00022553"/>
    </source>
</evidence>
<dbReference type="FunFam" id="3.30.200.20:FF:000175">
    <property type="entry name" value="Serine/threonine-protein kinase 17B"/>
    <property type="match status" value="1"/>
</dbReference>
<dbReference type="GO" id="GO:0035556">
    <property type="term" value="P:intracellular signal transduction"/>
    <property type="evidence" value="ECO:0007669"/>
    <property type="project" value="TreeGrafter"/>
</dbReference>
<dbReference type="GO" id="GO:0004674">
    <property type="term" value="F:protein serine/threonine kinase activity"/>
    <property type="evidence" value="ECO:0007669"/>
    <property type="project" value="UniProtKB-KW"/>
</dbReference>
<keyword evidence="7" id="KW-0067">ATP-binding</keyword>
<comment type="catalytic activity">
    <reaction evidence="8">
        <text>L-threonyl-[protein] + ATP = O-phospho-L-threonyl-[protein] + ADP + H(+)</text>
        <dbReference type="Rhea" id="RHEA:46608"/>
        <dbReference type="Rhea" id="RHEA-COMP:11060"/>
        <dbReference type="Rhea" id="RHEA-COMP:11605"/>
        <dbReference type="ChEBI" id="CHEBI:15378"/>
        <dbReference type="ChEBI" id="CHEBI:30013"/>
        <dbReference type="ChEBI" id="CHEBI:30616"/>
        <dbReference type="ChEBI" id="CHEBI:61977"/>
        <dbReference type="ChEBI" id="CHEBI:456216"/>
        <dbReference type="EC" id="2.7.11.1"/>
    </reaction>
</comment>
<sequence>RGKFATVRRALHKNTGVQYAAKHIKKRRRNVDMMPEIYHEISVLLKCSLNSRVVRLYEVYETNTDMVLILGLAAGGELQRIFDGDQCLGEIEARRALRQILEGLCFLHERNIAHLDLKPQNILLMVEDSCDDIKLCDFGISRVLEPGTEVRTLSGTPDYVAPEVVSYEPISLATDIWSVGVLAYVLLSGYTPFGADTKEQTSLNISKGIVTFEPEDFVDV</sequence>
<dbReference type="EC" id="2.7.11.1" evidence="1"/>
<keyword evidence="5" id="KW-0547">Nucleotide-binding</keyword>
<dbReference type="Gene3D" id="1.10.510.10">
    <property type="entry name" value="Transferase(Phosphotransferase) domain 1"/>
    <property type="match status" value="1"/>
</dbReference>
<evidence type="ECO:0000256" key="1">
    <source>
        <dbReference type="ARBA" id="ARBA00012513"/>
    </source>
</evidence>
<evidence type="ECO:0000256" key="9">
    <source>
        <dbReference type="ARBA" id="ARBA00048679"/>
    </source>
</evidence>
<dbReference type="Pfam" id="PF00069">
    <property type="entry name" value="Pkinase"/>
    <property type="match status" value="1"/>
</dbReference>
<dbReference type="PANTHER" id="PTHR24342:SF12">
    <property type="entry name" value="DEATH-ASSOCIATED PROTEIN KINASE RELATED"/>
    <property type="match status" value="1"/>
</dbReference>
<keyword evidence="3" id="KW-0597">Phosphoprotein</keyword>
<dbReference type="GO" id="GO:0005524">
    <property type="term" value="F:ATP binding"/>
    <property type="evidence" value="ECO:0007669"/>
    <property type="project" value="UniProtKB-KW"/>
</dbReference>
<name>A0A0T6BHN2_9SCAR</name>